<dbReference type="GO" id="GO:0005524">
    <property type="term" value="F:ATP binding"/>
    <property type="evidence" value="ECO:0007669"/>
    <property type="project" value="UniProtKB-UniRule"/>
</dbReference>
<keyword evidence="2 3" id="KW-0067">ATP-binding</keyword>
<dbReference type="GO" id="GO:0051301">
    <property type="term" value="P:cell division"/>
    <property type="evidence" value="ECO:0007669"/>
    <property type="project" value="UniProtKB-UniRule"/>
</dbReference>
<dbReference type="EMBL" id="CP034035">
    <property type="protein sequence ID" value="QCR07287.1"/>
    <property type="molecule type" value="Genomic_DNA"/>
</dbReference>
<evidence type="ECO:0000256" key="1">
    <source>
        <dbReference type="ARBA" id="ARBA00022741"/>
    </source>
</evidence>
<evidence type="ECO:0000256" key="2">
    <source>
        <dbReference type="ARBA" id="ARBA00022840"/>
    </source>
</evidence>
<keyword evidence="3" id="KW-0131">Cell cycle</keyword>
<evidence type="ECO:0000313" key="5">
    <source>
        <dbReference type="Proteomes" id="UP000299580"/>
    </source>
</evidence>
<dbReference type="OrthoDB" id="9774491at2"/>
<sequence length="376" mass="43726">MQQMTPLTLYQQTLSAGEYQPDDVQRQTVMRLENLHQALCERAAYSVDDRSGRLGKWRSWLGLSDRRVVVPVQGLYMWGGVGRGKTWLMDMFFQSLPGERKLRLHFHRFMLRVHEELNQLQGQENPLEKVADGFKAETDVLCFDEFFVSDITDAMLLAELLRELFARGITLVATSNISPDELYRNGLQRSRFLPAIELIKQYCEVCNVDAGIDYRLRTLTQAHLYLTPLDVQTDTAMRRMFTRLSGHQMTTPEPVLEINHHPLQTLSESEGVLAVDFTTLCKEARSQNDYIALSRLYHSVLLHNVTVMDTQEENTARRFLALVDEFYERRVKLIISAQVPMFEIYQGEHLKFEFQRCLSRLQEMQSEAYLRQPHLA</sequence>
<dbReference type="InterPro" id="IPR005654">
    <property type="entry name" value="ATPase_AFG1-like"/>
</dbReference>
<name>A0A4P8QKC0_9GAMM</name>
<reference evidence="4 5" key="1">
    <citation type="submission" date="2018-11" db="EMBL/GenBank/DDBJ databases">
        <title>Genome sequences of Brenneria nigrifluens and Brenneria rubrifaciens.</title>
        <authorList>
            <person name="Poret-Peterson A.T."/>
            <person name="McClean A.E."/>
            <person name="Kluepfel D.A."/>
        </authorList>
    </citation>
    <scope>NUCLEOTIDE SEQUENCE [LARGE SCALE GENOMIC DNA]</scope>
    <source>
        <strain evidence="4 5">6D370</strain>
    </source>
</reference>
<feature type="binding site" evidence="3">
    <location>
        <begin position="79"/>
        <end position="86"/>
    </location>
    <ligand>
        <name>ATP</name>
        <dbReference type="ChEBI" id="CHEBI:30616"/>
    </ligand>
</feature>
<dbReference type="HAMAP" id="MF_01919">
    <property type="entry name" value="ZapE"/>
    <property type="match status" value="1"/>
</dbReference>
<keyword evidence="1 3" id="KW-0547">Nucleotide-binding</keyword>
<comment type="function">
    <text evidence="3">Reduces the stability of FtsZ polymers in the presence of ATP.</text>
</comment>
<comment type="similarity">
    <text evidence="3">Belongs to the AFG1 ATPase family. ZapE subfamily.</text>
</comment>
<dbReference type="KEGG" id="brb:EH207_01155"/>
<dbReference type="InterPro" id="IPR027417">
    <property type="entry name" value="P-loop_NTPase"/>
</dbReference>
<keyword evidence="3" id="KW-0132">Cell division</keyword>
<comment type="subunit">
    <text evidence="3">Interacts with FtsZ.</text>
</comment>
<dbReference type="AlphaFoldDB" id="A0A4P8QKC0"/>
<proteinExistence type="inferred from homology"/>
<organism evidence="4 5">
    <name type="scientific">Brenneria rubrifaciens</name>
    <dbReference type="NCBI Taxonomy" id="55213"/>
    <lineage>
        <taxon>Bacteria</taxon>
        <taxon>Pseudomonadati</taxon>
        <taxon>Pseudomonadota</taxon>
        <taxon>Gammaproteobacteria</taxon>
        <taxon>Enterobacterales</taxon>
        <taxon>Pectobacteriaceae</taxon>
        <taxon>Brenneria</taxon>
    </lineage>
</organism>
<keyword evidence="3" id="KW-0378">Hydrolase</keyword>
<dbReference type="InterPro" id="IPR030870">
    <property type="entry name" value="ZapE"/>
</dbReference>
<keyword evidence="5" id="KW-1185">Reference proteome</keyword>
<comment type="subcellular location">
    <subcellularLocation>
        <location evidence="3">Cytoplasm</location>
    </subcellularLocation>
</comment>
<dbReference type="PANTHER" id="PTHR12169:SF6">
    <property type="entry name" value="AFG1-LIKE ATPASE"/>
    <property type="match status" value="1"/>
</dbReference>
<gene>
    <name evidence="3" type="primary">zapE</name>
    <name evidence="4" type="ORF">EH207_01155</name>
</gene>
<dbReference type="Pfam" id="PF03969">
    <property type="entry name" value="AFG1_ATPase"/>
    <property type="match status" value="1"/>
</dbReference>
<dbReference type="RefSeq" id="WP_137712371.1">
    <property type="nucleotide sequence ID" value="NZ_CP034035.1"/>
</dbReference>
<keyword evidence="3" id="KW-0963">Cytoplasm</keyword>
<evidence type="ECO:0000313" key="4">
    <source>
        <dbReference type="EMBL" id="QCR07287.1"/>
    </source>
</evidence>
<dbReference type="SUPFAM" id="SSF52540">
    <property type="entry name" value="P-loop containing nucleoside triphosphate hydrolases"/>
    <property type="match status" value="1"/>
</dbReference>
<dbReference type="Proteomes" id="UP000299580">
    <property type="component" value="Chromosome"/>
</dbReference>
<protein>
    <recommendedName>
        <fullName evidence="3">Cell division protein ZapE</fullName>
    </recommendedName>
    <alternativeName>
        <fullName evidence="3">Z ring-associated protein ZapE</fullName>
    </alternativeName>
</protein>
<dbReference type="NCBIfam" id="NF040713">
    <property type="entry name" value="ZapE"/>
    <property type="match status" value="1"/>
</dbReference>
<evidence type="ECO:0000256" key="3">
    <source>
        <dbReference type="HAMAP-Rule" id="MF_01919"/>
    </source>
</evidence>
<dbReference type="PANTHER" id="PTHR12169">
    <property type="entry name" value="ATPASE N2B"/>
    <property type="match status" value="1"/>
</dbReference>
<dbReference type="Gene3D" id="3.40.50.300">
    <property type="entry name" value="P-loop containing nucleotide triphosphate hydrolases"/>
    <property type="match status" value="1"/>
</dbReference>
<accession>A0A4P8QKC0</accession>
<dbReference type="GO" id="GO:0005737">
    <property type="term" value="C:cytoplasm"/>
    <property type="evidence" value="ECO:0007669"/>
    <property type="project" value="UniProtKB-SubCell"/>
</dbReference>
<dbReference type="GO" id="GO:0016887">
    <property type="term" value="F:ATP hydrolysis activity"/>
    <property type="evidence" value="ECO:0007669"/>
    <property type="project" value="UniProtKB-UniRule"/>
</dbReference>
<dbReference type="GO" id="GO:0032153">
    <property type="term" value="C:cell division site"/>
    <property type="evidence" value="ECO:0007669"/>
    <property type="project" value="TreeGrafter"/>
</dbReference>